<dbReference type="PRINTS" id="PR00344">
    <property type="entry name" value="BCTRLSENSOR"/>
</dbReference>
<evidence type="ECO:0000256" key="3">
    <source>
        <dbReference type="ARBA" id="ARBA00012438"/>
    </source>
</evidence>
<dbReference type="PANTHER" id="PTHR43065">
    <property type="entry name" value="SENSOR HISTIDINE KINASE"/>
    <property type="match status" value="1"/>
</dbReference>
<dbReference type="SMART" id="SM00387">
    <property type="entry name" value="HATPase_c"/>
    <property type="match status" value="1"/>
</dbReference>
<dbReference type="CDD" id="cd06225">
    <property type="entry name" value="HAMP"/>
    <property type="match status" value="1"/>
</dbReference>
<dbReference type="Pfam" id="PF02518">
    <property type="entry name" value="HATPase_c"/>
    <property type="match status" value="1"/>
</dbReference>
<dbReference type="GO" id="GO:0016020">
    <property type="term" value="C:membrane"/>
    <property type="evidence" value="ECO:0007669"/>
    <property type="project" value="UniProtKB-SubCell"/>
</dbReference>
<dbReference type="InterPro" id="IPR005467">
    <property type="entry name" value="His_kinase_dom"/>
</dbReference>
<evidence type="ECO:0000259" key="9">
    <source>
        <dbReference type="PROSITE" id="PS50109"/>
    </source>
</evidence>
<keyword evidence="5" id="KW-0808">Transferase</keyword>
<comment type="catalytic activity">
    <reaction evidence="1">
        <text>ATP + protein L-histidine = ADP + protein N-phospho-L-histidine.</text>
        <dbReference type="EC" id="2.7.13.3"/>
    </reaction>
</comment>
<dbReference type="NCBIfam" id="TIGR00229">
    <property type="entry name" value="sensory_box"/>
    <property type="match status" value="1"/>
</dbReference>
<evidence type="ECO:0000313" key="12">
    <source>
        <dbReference type="EMBL" id="QJT20066.1"/>
    </source>
</evidence>
<proteinExistence type="predicted"/>
<accession>A0A6M4YBV3</accession>
<comment type="subcellular location">
    <subcellularLocation>
        <location evidence="2">Membrane</location>
    </subcellularLocation>
</comment>
<feature type="domain" description="Histidine kinase" evidence="9">
    <location>
        <begin position="419"/>
        <end position="651"/>
    </location>
</feature>
<dbReference type="InterPro" id="IPR003594">
    <property type="entry name" value="HATPase_dom"/>
</dbReference>
<dbReference type="RefSeq" id="WP_171275143.1">
    <property type="nucleotide sequence ID" value="NZ_CAWPJG010000001.1"/>
</dbReference>
<dbReference type="InterPro" id="IPR033414">
    <property type="entry name" value="Sensor_dom"/>
</dbReference>
<dbReference type="Gene3D" id="3.30.450.20">
    <property type="entry name" value="PAS domain"/>
    <property type="match status" value="1"/>
</dbReference>
<dbReference type="Proteomes" id="UP000501427">
    <property type="component" value="Chromosome"/>
</dbReference>
<evidence type="ECO:0000256" key="6">
    <source>
        <dbReference type="ARBA" id="ARBA00022777"/>
    </source>
</evidence>
<keyword evidence="7" id="KW-0175">Coiled coil</keyword>
<keyword evidence="8" id="KW-0472">Membrane</keyword>
<keyword evidence="4" id="KW-0597">Phosphoprotein</keyword>
<organism evidence="12 13">
    <name type="scientific">Aeromonas media</name>
    <dbReference type="NCBI Taxonomy" id="651"/>
    <lineage>
        <taxon>Bacteria</taxon>
        <taxon>Pseudomonadati</taxon>
        <taxon>Pseudomonadota</taxon>
        <taxon>Gammaproteobacteria</taxon>
        <taxon>Aeromonadales</taxon>
        <taxon>Aeromonadaceae</taxon>
        <taxon>Aeromonas</taxon>
    </lineage>
</organism>
<dbReference type="SUPFAM" id="SSF55874">
    <property type="entry name" value="ATPase domain of HSP90 chaperone/DNA topoisomerase II/histidine kinase"/>
    <property type="match status" value="1"/>
</dbReference>
<name>A0A6M4YBV3_AERME</name>
<evidence type="ECO:0000256" key="7">
    <source>
        <dbReference type="SAM" id="Coils"/>
    </source>
</evidence>
<dbReference type="Pfam" id="PF17149">
    <property type="entry name" value="CHASE5"/>
    <property type="match status" value="1"/>
</dbReference>
<dbReference type="PROSITE" id="PS50109">
    <property type="entry name" value="HIS_KIN"/>
    <property type="match status" value="1"/>
</dbReference>
<evidence type="ECO:0000256" key="2">
    <source>
        <dbReference type="ARBA" id="ARBA00004370"/>
    </source>
</evidence>
<dbReference type="InterPro" id="IPR003660">
    <property type="entry name" value="HAMP_dom"/>
</dbReference>
<dbReference type="GO" id="GO:0000155">
    <property type="term" value="F:phosphorelay sensor kinase activity"/>
    <property type="evidence" value="ECO:0007669"/>
    <property type="project" value="InterPro"/>
</dbReference>
<dbReference type="InterPro" id="IPR035965">
    <property type="entry name" value="PAS-like_dom_sf"/>
</dbReference>
<dbReference type="CDD" id="cd00075">
    <property type="entry name" value="HATPase"/>
    <property type="match status" value="1"/>
</dbReference>
<feature type="coiled-coil region" evidence="7">
    <location>
        <begin position="369"/>
        <end position="403"/>
    </location>
</feature>
<dbReference type="InterPro" id="IPR036097">
    <property type="entry name" value="HisK_dim/P_sf"/>
</dbReference>
<keyword evidence="8" id="KW-1133">Transmembrane helix</keyword>
<feature type="domain" description="HAMP" evidence="11">
    <location>
        <begin position="174"/>
        <end position="233"/>
    </location>
</feature>
<dbReference type="PROSITE" id="PS50885">
    <property type="entry name" value="HAMP"/>
    <property type="match status" value="1"/>
</dbReference>
<dbReference type="SMART" id="SM00304">
    <property type="entry name" value="HAMP"/>
    <property type="match status" value="1"/>
</dbReference>
<gene>
    <name evidence="12" type="ORF">E4184_00160</name>
</gene>
<dbReference type="Pfam" id="PF00672">
    <property type="entry name" value="HAMP"/>
    <property type="match status" value="1"/>
</dbReference>
<evidence type="ECO:0000313" key="13">
    <source>
        <dbReference type="Proteomes" id="UP000501427"/>
    </source>
</evidence>
<dbReference type="Gene3D" id="3.30.565.10">
    <property type="entry name" value="Histidine kinase-like ATPase, C-terminal domain"/>
    <property type="match status" value="1"/>
</dbReference>
<dbReference type="SUPFAM" id="SSF47384">
    <property type="entry name" value="Homodimeric domain of signal transducing histidine kinase"/>
    <property type="match status" value="1"/>
</dbReference>
<dbReference type="InterPro" id="IPR036890">
    <property type="entry name" value="HATPase_C_sf"/>
</dbReference>
<evidence type="ECO:0000259" key="10">
    <source>
        <dbReference type="PROSITE" id="PS50112"/>
    </source>
</evidence>
<dbReference type="InterPro" id="IPR004358">
    <property type="entry name" value="Sig_transdc_His_kin-like_C"/>
</dbReference>
<dbReference type="CDD" id="cd00130">
    <property type="entry name" value="PAS"/>
    <property type="match status" value="1"/>
</dbReference>
<dbReference type="InterPro" id="IPR000014">
    <property type="entry name" value="PAS"/>
</dbReference>
<evidence type="ECO:0000259" key="11">
    <source>
        <dbReference type="PROSITE" id="PS50885"/>
    </source>
</evidence>
<evidence type="ECO:0000256" key="1">
    <source>
        <dbReference type="ARBA" id="ARBA00000085"/>
    </source>
</evidence>
<dbReference type="Gene3D" id="1.10.287.130">
    <property type="match status" value="1"/>
</dbReference>
<dbReference type="PROSITE" id="PS50112">
    <property type="entry name" value="PAS"/>
    <property type="match status" value="1"/>
</dbReference>
<keyword evidence="6" id="KW-0418">Kinase</keyword>
<evidence type="ECO:0000256" key="4">
    <source>
        <dbReference type="ARBA" id="ARBA00022553"/>
    </source>
</evidence>
<dbReference type="EMBL" id="CP038441">
    <property type="protein sequence ID" value="QJT20066.1"/>
    <property type="molecule type" value="Genomic_DNA"/>
</dbReference>
<dbReference type="PANTHER" id="PTHR43065:SF47">
    <property type="match status" value="1"/>
</dbReference>
<dbReference type="SUPFAM" id="SSF55785">
    <property type="entry name" value="PYP-like sensor domain (PAS domain)"/>
    <property type="match status" value="1"/>
</dbReference>
<feature type="transmembrane region" description="Helical" evidence="8">
    <location>
        <begin position="151"/>
        <end position="176"/>
    </location>
</feature>
<evidence type="ECO:0000256" key="8">
    <source>
        <dbReference type="SAM" id="Phobius"/>
    </source>
</evidence>
<protein>
    <recommendedName>
        <fullName evidence="3">histidine kinase</fullName>
        <ecNumber evidence="3">2.7.13.3</ecNumber>
    </recommendedName>
</protein>
<reference evidence="12 13" key="1">
    <citation type="submission" date="2019-03" db="EMBL/GenBank/DDBJ databases">
        <title>Novel transposon Tn6433 accelerates the dissemination of tet(E) in Aeromonas from aerobic biofilm under oxytetracycline stress.</title>
        <authorList>
            <person name="Shi Y."/>
            <person name="Tian Z."/>
            <person name="Zhang Y."/>
            <person name="Zhang H."/>
            <person name="Yang M."/>
        </authorList>
    </citation>
    <scope>NUCLEOTIDE SEQUENCE [LARGE SCALE GENOMIC DNA]</scope>
    <source>
        <strain evidence="12 13">T0.1-19</strain>
    </source>
</reference>
<evidence type="ECO:0000256" key="5">
    <source>
        <dbReference type="ARBA" id="ARBA00022679"/>
    </source>
</evidence>
<sequence length="652" mass="73298">MSGIFSKAIGLNGLSYRLLSYILICSTVLALVITVLQLAWDYNKDVTVIEASIDQIEASFLQPISASLWNLDEEQVKVQIEGIMNLPNMQFVMVKEMLGNSEVPLLTQGVEQAQYDISREFSLTYQGEVVGKLFVAATLDQVYQRLIEKSVLILVSQTIKTLVVSLCILVIIYYLVIRHINRIVSYAQKLSLDRLAVELTLEGRPLPRKHPDEFDALAATLNQMRTRLNDEFNARHQAADQLQQERDFSATLINSANMVICCMEPDLNIASINPAAILLTGYHHEELLQHNWLDLFVSEEQRAELAATLADQGSLEDREITMHDQQGSELVLQWTFAPFYEGPNLKYLIGFGYDITPLKKVEREIILFNEQLEGKVAERTRSLSDANDQLGKAYDDLKQAQQTLVESEKMASLGSLVAGVAHEINTPIGISVTASSYLQERVADFKQHIEAKQLSRSYLIEFTVNLDESMQLLQGNLRRASELIASFKQVAVDQSSEARYNFSLADNLHQVVVSLGYKLKKAQCEVDIQCDPKLAIYSFPGSFTQIYSNLILNSIHHGFDGWDRPKKITIRVEQQGDELVIDYSDNGRGIPPEILPRIFDPFVTSKRGQGGSGLGTHIIYNLVVQLLRGRIHCASEPGQGAQFHIRLPIRQN</sequence>
<keyword evidence="8" id="KW-0812">Transmembrane</keyword>
<feature type="transmembrane region" description="Helical" evidence="8">
    <location>
        <begin position="20"/>
        <end position="40"/>
    </location>
</feature>
<dbReference type="AlphaFoldDB" id="A0A6M4YBV3"/>
<dbReference type="SMART" id="SM00091">
    <property type="entry name" value="PAS"/>
    <property type="match status" value="1"/>
</dbReference>
<dbReference type="Gene3D" id="6.10.340.10">
    <property type="match status" value="1"/>
</dbReference>
<dbReference type="Pfam" id="PF13426">
    <property type="entry name" value="PAS_9"/>
    <property type="match status" value="1"/>
</dbReference>
<dbReference type="EC" id="2.7.13.3" evidence="3"/>
<feature type="domain" description="PAS" evidence="10">
    <location>
        <begin position="245"/>
        <end position="318"/>
    </location>
</feature>